<name>A0AC61D613_9FIRM</name>
<gene>
    <name evidence="1" type="ORF">CS063_17370</name>
</gene>
<proteinExistence type="predicted"/>
<protein>
    <submittedName>
        <fullName evidence="1">Uncharacterized protein</fullName>
    </submittedName>
</protein>
<sequence>MNRYKTSNCIMCGEKAVGWHGHVVAKERMALGNLIDVKVIAGFCKEHNEGGLQSDINGCYGQYSRSKHGELEVFKI</sequence>
<organism evidence="1 2">
    <name type="scientific">Sporanaerobium hydrogeniformans</name>
    <dbReference type="NCBI Taxonomy" id="3072179"/>
    <lineage>
        <taxon>Bacteria</taxon>
        <taxon>Bacillati</taxon>
        <taxon>Bacillota</taxon>
        <taxon>Clostridia</taxon>
        <taxon>Lachnospirales</taxon>
        <taxon>Lachnospiraceae</taxon>
        <taxon>Sporanaerobium</taxon>
    </lineage>
</organism>
<accession>A0AC61D613</accession>
<reference evidence="1" key="1">
    <citation type="submission" date="2017-10" db="EMBL/GenBank/DDBJ databases">
        <title>Genome sequence of cellulolytic Lachnospiraceae bacterium XHS1971 isolated from hotspring sediment.</title>
        <authorList>
            <person name="Vasudevan G."/>
            <person name="Joshi A.J."/>
            <person name="Hivarkar S."/>
            <person name="Lanjekar V.B."/>
            <person name="Dhakephalkar P.K."/>
            <person name="Dagar S."/>
        </authorList>
    </citation>
    <scope>NUCLEOTIDE SEQUENCE</scope>
    <source>
        <strain evidence="1">XHS1971</strain>
    </source>
</reference>
<evidence type="ECO:0000313" key="1">
    <source>
        <dbReference type="EMBL" id="PHV69169.1"/>
    </source>
</evidence>
<evidence type="ECO:0000313" key="2">
    <source>
        <dbReference type="Proteomes" id="UP000224460"/>
    </source>
</evidence>
<dbReference type="EMBL" id="PEDL01000059">
    <property type="protein sequence ID" value="PHV69169.1"/>
    <property type="molecule type" value="Genomic_DNA"/>
</dbReference>
<comment type="caution">
    <text evidence="1">The sequence shown here is derived from an EMBL/GenBank/DDBJ whole genome shotgun (WGS) entry which is preliminary data.</text>
</comment>
<dbReference type="Proteomes" id="UP000224460">
    <property type="component" value="Unassembled WGS sequence"/>
</dbReference>
<keyword evidence="2" id="KW-1185">Reference proteome</keyword>